<evidence type="ECO:0000313" key="2">
    <source>
        <dbReference type="Proteomes" id="UP000194882"/>
    </source>
</evidence>
<dbReference type="EMBL" id="NFDT01000014">
    <property type="protein sequence ID" value="OTZ01162.1"/>
    <property type="molecule type" value="Genomic_DNA"/>
</dbReference>
<comment type="caution">
    <text evidence="1">The sequence shown here is derived from an EMBL/GenBank/DDBJ whole genome shotgun (WGS) entry which is preliminary data.</text>
</comment>
<protein>
    <submittedName>
        <fullName evidence="1">Uncharacterized protein</fullName>
    </submittedName>
</protein>
<reference evidence="1 2" key="1">
    <citation type="submission" date="2016-10" db="EMBL/GenBank/DDBJ databases">
        <title>Comparative genomics of Bacillus thuringiensis reveals a path to pathogens against multiple invertebrate hosts.</title>
        <authorList>
            <person name="Zheng J."/>
            <person name="Gao Q."/>
            <person name="Liu H."/>
            <person name="Peng D."/>
            <person name="Ruan L."/>
            <person name="Sun M."/>
        </authorList>
    </citation>
    <scope>NUCLEOTIDE SEQUENCE [LARGE SCALE GENOMIC DNA]</scope>
    <source>
        <strain evidence="1">BGSC 4I4</strain>
    </source>
</reference>
<dbReference type="Proteomes" id="UP000194882">
    <property type="component" value="Unassembled WGS sequence"/>
</dbReference>
<proteinExistence type="predicted"/>
<organism evidence="1 2">
    <name type="scientific">Bacillus thuringiensis serovar subtoxicus</name>
    <dbReference type="NCBI Taxonomy" id="475791"/>
    <lineage>
        <taxon>Bacteria</taxon>
        <taxon>Bacillati</taxon>
        <taxon>Bacillota</taxon>
        <taxon>Bacilli</taxon>
        <taxon>Bacillales</taxon>
        <taxon>Bacillaceae</taxon>
        <taxon>Bacillus</taxon>
        <taxon>Bacillus cereus group</taxon>
    </lineage>
</organism>
<gene>
    <name evidence="1" type="ORF">BK754_01510</name>
</gene>
<dbReference type="AlphaFoldDB" id="A0A9X6FPR4"/>
<name>A0A9X6FPR4_BACTU</name>
<sequence length="73" mass="8949">MCIVKTIYKRWFYFFEYKKRHSIECQYSIALAYRIGDVPQIHIEMVCKEETIFIFNVTSTWGKCKLIIYIRKI</sequence>
<accession>A0A9X6FPR4</accession>
<evidence type="ECO:0000313" key="1">
    <source>
        <dbReference type="EMBL" id="OTZ01162.1"/>
    </source>
</evidence>